<sequence>MDVDGVAILARGIAARGPEGIVFANLDLRVEPGALAVIAGPSGTGRTALLLALSGRLPLVTGHLDVSGHVLPAQAKAVRQLIRPARLRPGYELEDKHRVREAIAERRLISGVSESAVEAALDRVRIAPDRTALIDELHPAERLLFAVALTIAGSPAGILVDDVDAGLPRAGRAQVWAGLREVTRTGMTVLASATDPPSGDVDVIPLPVREPERPTKVLDRQEEEVAR</sequence>
<dbReference type="SUPFAM" id="SSF52540">
    <property type="entry name" value="P-loop containing nucleoside triphosphate hydrolases"/>
    <property type="match status" value="1"/>
</dbReference>
<evidence type="ECO:0000256" key="5">
    <source>
        <dbReference type="ARBA" id="ARBA00022840"/>
    </source>
</evidence>
<dbReference type="AlphaFoldDB" id="A0A1H3H804"/>
<keyword evidence="6" id="KW-0046">Antibiotic resistance</keyword>
<accession>A0A1H3H804</accession>
<organism evidence="9 10">
    <name type="scientific">Saccharopolyspora shandongensis</name>
    <dbReference type="NCBI Taxonomy" id="418495"/>
    <lineage>
        <taxon>Bacteria</taxon>
        <taxon>Bacillati</taxon>
        <taxon>Actinomycetota</taxon>
        <taxon>Actinomycetes</taxon>
        <taxon>Pseudonocardiales</taxon>
        <taxon>Pseudonocardiaceae</taxon>
        <taxon>Saccharopolyspora</taxon>
    </lineage>
</organism>
<evidence type="ECO:0000313" key="9">
    <source>
        <dbReference type="EMBL" id="SDY11703.1"/>
    </source>
</evidence>
<evidence type="ECO:0000256" key="4">
    <source>
        <dbReference type="ARBA" id="ARBA00022741"/>
    </source>
</evidence>
<evidence type="ECO:0000313" key="10">
    <source>
        <dbReference type="Proteomes" id="UP000199529"/>
    </source>
</evidence>
<dbReference type="InterPro" id="IPR027417">
    <property type="entry name" value="P-loop_NTPase"/>
</dbReference>
<evidence type="ECO:0000259" key="8">
    <source>
        <dbReference type="Pfam" id="PF00005"/>
    </source>
</evidence>
<dbReference type="GO" id="GO:0005886">
    <property type="term" value="C:plasma membrane"/>
    <property type="evidence" value="ECO:0007669"/>
    <property type="project" value="UniProtKB-SubCell"/>
</dbReference>
<comment type="similarity">
    <text evidence="2">Belongs to the ABC transporter superfamily.</text>
</comment>
<keyword evidence="10" id="KW-1185">Reference proteome</keyword>
<keyword evidence="4" id="KW-0547">Nucleotide-binding</keyword>
<proteinExistence type="inferred from homology"/>
<gene>
    <name evidence="9" type="ORF">SAMN05216215_102046</name>
</gene>
<dbReference type="Gene3D" id="3.40.50.300">
    <property type="entry name" value="P-loop containing nucleotide triphosphate hydrolases"/>
    <property type="match status" value="1"/>
</dbReference>
<evidence type="ECO:0000256" key="2">
    <source>
        <dbReference type="ARBA" id="ARBA00005417"/>
    </source>
</evidence>
<evidence type="ECO:0000256" key="7">
    <source>
        <dbReference type="SAM" id="MobiDB-lite"/>
    </source>
</evidence>
<dbReference type="PANTHER" id="PTHR42711:SF5">
    <property type="entry name" value="ABC TRANSPORTER ATP-BINDING PROTEIN NATA"/>
    <property type="match status" value="1"/>
</dbReference>
<dbReference type="STRING" id="418495.SAMN05216215_102046"/>
<feature type="region of interest" description="Disordered" evidence="7">
    <location>
        <begin position="193"/>
        <end position="227"/>
    </location>
</feature>
<evidence type="ECO:0000256" key="6">
    <source>
        <dbReference type="ARBA" id="ARBA00023251"/>
    </source>
</evidence>
<evidence type="ECO:0000256" key="3">
    <source>
        <dbReference type="ARBA" id="ARBA00022448"/>
    </source>
</evidence>
<evidence type="ECO:0000256" key="1">
    <source>
        <dbReference type="ARBA" id="ARBA00004202"/>
    </source>
</evidence>
<feature type="domain" description="ABC transporter" evidence="8">
    <location>
        <begin position="24"/>
        <end position="162"/>
    </location>
</feature>
<dbReference type="InterPro" id="IPR003439">
    <property type="entry name" value="ABC_transporter-like_ATP-bd"/>
</dbReference>
<comment type="subcellular location">
    <subcellularLocation>
        <location evidence="1">Cell membrane</location>
        <topology evidence="1">Peripheral membrane protein</topology>
    </subcellularLocation>
</comment>
<dbReference type="GO" id="GO:0046677">
    <property type="term" value="P:response to antibiotic"/>
    <property type="evidence" value="ECO:0007669"/>
    <property type="project" value="UniProtKB-KW"/>
</dbReference>
<keyword evidence="3" id="KW-0813">Transport</keyword>
<reference evidence="10" key="1">
    <citation type="submission" date="2016-10" db="EMBL/GenBank/DDBJ databases">
        <authorList>
            <person name="Varghese N."/>
            <person name="Submissions S."/>
        </authorList>
    </citation>
    <scope>NUCLEOTIDE SEQUENCE [LARGE SCALE GENOMIC DNA]</scope>
    <source>
        <strain evidence="10">CGMCC 4.3530</strain>
    </source>
</reference>
<name>A0A1H3H804_9PSEU</name>
<dbReference type="GO" id="GO:0016887">
    <property type="term" value="F:ATP hydrolysis activity"/>
    <property type="evidence" value="ECO:0007669"/>
    <property type="project" value="InterPro"/>
</dbReference>
<dbReference type="Pfam" id="PF00005">
    <property type="entry name" value="ABC_tran"/>
    <property type="match status" value="1"/>
</dbReference>
<dbReference type="Proteomes" id="UP000199529">
    <property type="component" value="Unassembled WGS sequence"/>
</dbReference>
<dbReference type="PANTHER" id="PTHR42711">
    <property type="entry name" value="ABC TRANSPORTER ATP-BINDING PROTEIN"/>
    <property type="match status" value="1"/>
</dbReference>
<dbReference type="InterPro" id="IPR050763">
    <property type="entry name" value="ABC_transporter_ATP-binding"/>
</dbReference>
<dbReference type="GO" id="GO:0005524">
    <property type="term" value="F:ATP binding"/>
    <property type="evidence" value="ECO:0007669"/>
    <property type="project" value="UniProtKB-KW"/>
</dbReference>
<feature type="compositionally biased region" description="Basic and acidic residues" evidence="7">
    <location>
        <begin position="209"/>
        <end position="227"/>
    </location>
</feature>
<dbReference type="OrthoDB" id="3243210at2"/>
<dbReference type="EMBL" id="FNOK01000020">
    <property type="protein sequence ID" value="SDY11703.1"/>
    <property type="molecule type" value="Genomic_DNA"/>
</dbReference>
<keyword evidence="5" id="KW-0067">ATP-binding</keyword>
<dbReference type="RefSeq" id="WP_093267947.1">
    <property type="nucleotide sequence ID" value="NZ_FNOK01000020.1"/>
</dbReference>
<protein>
    <submittedName>
        <fullName evidence="9">ABC transporter</fullName>
    </submittedName>
</protein>